<dbReference type="Gene3D" id="3.30.565.10">
    <property type="entry name" value="Histidine kinase-like ATPase, C-terminal domain"/>
    <property type="match status" value="1"/>
</dbReference>
<dbReference type="InterPro" id="IPR004358">
    <property type="entry name" value="Sig_transdc_His_kin-like_C"/>
</dbReference>
<evidence type="ECO:0000256" key="5">
    <source>
        <dbReference type="ARBA" id="ARBA00022777"/>
    </source>
</evidence>
<feature type="repeat" description="TPR" evidence="7">
    <location>
        <begin position="171"/>
        <end position="204"/>
    </location>
</feature>
<keyword evidence="8" id="KW-1133">Transmembrane helix</keyword>
<proteinExistence type="predicted"/>
<keyword evidence="8" id="KW-0812">Transmembrane</keyword>
<organism evidence="10 11">
    <name type="scientific">Reichenbachiella agariperforans</name>
    <dbReference type="NCBI Taxonomy" id="156994"/>
    <lineage>
        <taxon>Bacteria</taxon>
        <taxon>Pseudomonadati</taxon>
        <taxon>Bacteroidota</taxon>
        <taxon>Cytophagia</taxon>
        <taxon>Cytophagales</taxon>
        <taxon>Reichenbachiellaceae</taxon>
        <taxon>Reichenbachiella</taxon>
    </lineage>
</organism>
<dbReference type="SUPFAM" id="SSF48452">
    <property type="entry name" value="TPR-like"/>
    <property type="match status" value="1"/>
</dbReference>
<evidence type="ECO:0000259" key="9">
    <source>
        <dbReference type="PROSITE" id="PS50109"/>
    </source>
</evidence>
<feature type="repeat" description="TPR" evidence="7">
    <location>
        <begin position="131"/>
        <end position="164"/>
    </location>
</feature>
<evidence type="ECO:0000256" key="7">
    <source>
        <dbReference type="PROSITE-ProRule" id="PRU00339"/>
    </source>
</evidence>
<dbReference type="InterPro" id="IPR019734">
    <property type="entry name" value="TPR_rpt"/>
</dbReference>
<dbReference type="CDD" id="cd00082">
    <property type="entry name" value="HisKA"/>
    <property type="match status" value="1"/>
</dbReference>
<dbReference type="SMART" id="SM00387">
    <property type="entry name" value="HATPase_c"/>
    <property type="match status" value="1"/>
</dbReference>
<evidence type="ECO:0000256" key="2">
    <source>
        <dbReference type="ARBA" id="ARBA00012438"/>
    </source>
</evidence>
<dbReference type="PROSITE" id="PS50109">
    <property type="entry name" value="HIS_KIN"/>
    <property type="match status" value="1"/>
</dbReference>
<evidence type="ECO:0000256" key="8">
    <source>
        <dbReference type="SAM" id="Phobius"/>
    </source>
</evidence>
<keyword evidence="4" id="KW-0808">Transferase</keyword>
<dbReference type="Pfam" id="PF00512">
    <property type="entry name" value="HisKA"/>
    <property type="match status" value="1"/>
</dbReference>
<dbReference type="InterPro" id="IPR003661">
    <property type="entry name" value="HisK_dim/P_dom"/>
</dbReference>
<keyword evidence="5 10" id="KW-0418">Kinase</keyword>
<evidence type="ECO:0000256" key="3">
    <source>
        <dbReference type="ARBA" id="ARBA00022553"/>
    </source>
</evidence>
<dbReference type="Pfam" id="PF02518">
    <property type="entry name" value="HATPase_c"/>
    <property type="match status" value="1"/>
</dbReference>
<dbReference type="InterPro" id="IPR011990">
    <property type="entry name" value="TPR-like_helical_dom_sf"/>
</dbReference>
<evidence type="ECO:0000313" key="10">
    <source>
        <dbReference type="EMBL" id="SHK90855.1"/>
    </source>
</evidence>
<gene>
    <name evidence="10" type="ORF">SAMN04488028_11125</name>
</gene>
<dbReference type="PANTHER" id="PTHR43711">
    <property type="entry name" value="TWO-COMPONENT HISTIDINE KINASE"/>
    <property type="match status" value="1"/>
</dbReference>
<dbReference type="InterPro" id="IPR003594">
    <property type="entry name" value="HATPase_dom"/>
</dbReference>
<comment type="catalytic activity">
    <reaction evidence="1">
        <text>ATP + protein L-histidine = ADP + protein N-phospho-L-histidine.</text>
        <dbReference type="EC" id="2.7.13.3"/>
    </reaction>
</comment>
<dbReference type="SUPFAM" id="SSF47384">
    <property type="entry name" value="Homodimeric domain of signal transducing histidine kinase"/>
    <property type="match status" value="1"/>
</dbReference>
<keyword evidence="6" id="KW-0902">Two-component regulatory system</keyword>
<sequence>MSRGLKVKIVFVILIACILTGFFSFSANCQSRVIADSLIQLLNENDHWNDTLKCHHYNEVSFYATDPDERIYYAELAVETAKRINSDRQLALGMRYIGMGHSKKGDLSTAIEKYLIAAKCYANIKLDLGVAVVYLDLADVYSIQNNFTTADKYYQKSIKIFRHKNDSIRLASALLNLGELYRLNKKLDSAIQYFEESMIVFETVDYPSRVAYARGNIGLVQEVKGQYIEAERNLKGAIFILSEFEDYDPISTYQLALSRIEASRGSERIALSYADSALAIGLNEGLKEQIRDASLQLSELYSSQSNFKKAHYFQSQYITYRDSINNEETVRKMADLRTEFEVGLKQAEVDLKQKEVDLLQKEAYISRVLLAAGGVFVILLLVVVVVLWQLYHMKVRAANVVRRKRQVIEGQHRRVLQLNATKDRFFSIISHDLRGPISNFSGVAGLIQLYIEDGDYVELKRIGRILENSSHELSTLLDNLLDWAMNQQGVFPYDPEEVSAEEICNPTLRVLSNSANAKNITMTEEVHSEYMVYVDVNSATTTIRNLVSNALKFTPEGGTVTLTVEREGDYAVFVVEDNGIGIPEDKMKNLFGFDGERKRWGTDGEKGVGLGLNLVREFVELNKGKVTVTSKESQGSCFRVYFPLFVEE</sequence>
<dbReference type="Gene3D" id="1.10.287.130">
    <property type="match status" value="1"/>
</dbReference>
<dbReference type="InterPro" id="IPR036097">
    <property type="entry name" value="HisK_dim/P_sf"/>
</dbReference>
<protein>
    <recommendedName>
        <fullName evidence="2">histidine kinase</fullName>
        <ecNumber evidence="2">2.7.13.3</ecNumber>
    </recommendedName>
</protein>
<dbReference type="STRING" id="156994.SAMN04488028_11125"/>
<dbReference type="Gene3D" id="1.25.40.10">
    <property type="entry name" value="Tetratricopeptide repeat domain"/>
    <property type="match status" value="2"/>
</dbReference>
<dbReference type="Pfam" id="PF13424">
    <property type="entry name" value="TPR_12"/>
    <property type="match status" value="1"/>
</dbReference>
<dbReference type="SUPFAM" id="SSF55874">
    <property type="entry name" value="ATPase domain of HSP90 chaperone/DNA topoisomerase II/histidine kinase"/>
    <property type="match status" value="1"/>
</dbReference>
<keyword evidence="3" id="KW-0597">Phosphoprotein</keyword>
<dbReference type="AlphaFoldDB" id="A0A1M6WBI7"/>
<dbReference type="SMART" id="SM00388">
    <property type="entry name" value="HisKA"/>
    <property type="match status" value="1"/>
</dbReference>
<evidence type="ECO:0000256" key="1">
    <source>
        <dbReference type="ARBA" id="ARBA00000085"/>
    </source>
</evidence>
<keyword evidence="8" id="KW-0472">Membrane</keyword>
<accession>A0A1M6WBI7</accession>
<dbReference type="PANTHER" id="PTHR43711:SF31">
    <property type="entry name" value="HISTIDINE KINASE"/>
    <property type="match status" value="1"/>
</dbReference>
<dbReference type="EMBL" id="FRAA01000011">
    <property type="protein sequence ID" value="SHK90855.1"/>
    <property type="molecule type" value="Genomic_DNA"/>
</dbReference>
<dbReference type="PROSITE" id="PS50005">
    <property type="entry name" value="TPR"/>
    <property type="match status" value="2"/>
</dbReference>
<evidence type="ECO:0000256" key="6">
    <source>
        <dbReference type="ARBA" id="ARBA00023012"/>
    </source>
</evidence>
<name>A0A1M6WBI7_REIAG</name>
<keyword evidence="11" id="KW-1185">Reference proteome</keyword>
<dbReference type="InterPro" id="IPR005467">
    <property type="entry name" value="His_kinase_dom"/>
</dbReference>
<evidence type="ECO:0000256" key="4">
    <source>
        <dbReference type="ARBA" id="ARBA00022679"/>
    </source>
</evidence>
<reference evidence="11" key="1">
    <citation type="submission" date="2016-11" db="EMBL/GenBank/DDBJ databases">
        <authorList>
            <person name="Varghese N."/>
            <person name="Submissions S."/>
        </authorList>
    </citation>
    <scope>NUCLEOTIDE SEQUENCE [LARGE SCALE GENOMIC DNA]</scope>
    <source>
        <strain evidence="11">DSM 26134</strain>
    </source>
</reference>
<feature type="transmembrane region" description="Helical" evidence="8">
    <location>
        <begin position="368"/>
        <end position="388"/>
    </location>
</feature>
<dbReference type="PRINTS" id="PR00344">
    <property type="entry name" value="BCTRLSENSOR"/>
</dbReference>
<dbReference type="EC" id="2.7.13.3" evidence="2"/>
<dbReference type="CDD" id="cd00075">
    <property type="entry name" value="HATPase"/>
    <property type="match status" value="1"/>
</dbReference>
<dbReference type="SMART" id="SM00028">
    <property type="entry name" value="TPR"/>
    <property type="match status" value="4"/>
</dbReference>
<dbReference type="Proteomes" id="UP000184474">
    <property type="component" value="Unassembled WGS sequence"/>
</dbReference>
<dbReference type="InterPro" id="IPR036890">
    <property type="entry name" value="HATPase_C_sf"/>
</dbReference>
<keyword evidence="7" id="KW-0802">TPR repeat</keyword>
<dbReference type="InterPro" id="IPR050736">
    <property type="entry name" value="Sensor_HK_Regulatory"/>
</dbReference>
<evidence type="ECO:0000313" key="11">
    <source>
        <dbReference type="Proteomes" id="UP000184474"/>
    </source>
</evidence>
<feature type="domain" description="Histidine kinase" evidence="9">
    <location>
        <begin position="428"/>
        <end position="646"/>
    </location>
</feature>
<dbReference type="GO" id="GO:0000155">
    <property type="term" value="F:phosphorelay sensor kinase activity"/>
    <property type="evidence" value="ECO:0007669"/>
    <property type="project" value="InterPro"/>
</dbReference>